<proteinExistence type="predicted"/>
<feature type="signal peptide" evidence="2">
    <location>
        <begin position="1"/>
        <end position="22"/>
    </location>
</feature>
<name>A0AAD5MFB6_PYTIN</name>
<evidence type="ECO:0000313" key="3">
    <source>
        <dbReference type="EMBL" id="KAJ0405684.1"/>
    </source>
</evidence>
<gene>
    <name evidence="3" type="ORF">P43SY_007325</name>
</gene>
<dbReference type="GO" id="GO:0016603">
    <property type="term" value="F:glutaminyl-peptide cyclotransferase activity"/>
    <property type="evidence" value="ECO:0007669"/>
    <property type="project" value="InterPro"/>
</dbReference>
<dbReference type="EMBL" id="JAKCXM010000041">
    <property type="protein sequence ID" value="KAJ0405684.1"/>
    <property type="molecule type" value="Genomic_DNA"/>
</dbReference>
<sequence length="314" mass="34837">MTRPPPLAGLLLTLALLSVESALRTSASTRVRVIAVHPHNASMFTEGLFVLDGAIVESTGLDGQSLIRQYRLARDALTPEEPADHAREEEEDGDDVGDDDDAALSEVEKEFRFSPEIFGEGIACIGDKLYALTYKHQTILVLARDTFKLLESHPFETTTGEGWGMTTDGRQLIVSDGSATIAFYDPAQGFRRVRSIEVKRDGKPVPNVNELEYVDGQLLANVWFTNDVLRIDARTGAVLETIDLTWLAERVDNVSKAPAQVRKDAVMNGIAFDPQTRHVFLTGKLWDSMFEVSFSTLARRKKSTNGKRKKERGE</sequence>
<evidence type="ECO:0000313" key="4">
    <source>
        <dbReference type="Proteomes" id="UP001209570"/>
    </source>
</evidence>
<dbReference type="SUPFAM" id="SSF50969">
    <property type="entry name" value="YVTN repeat-like/Quinoprotein amine dehydrogenase"/>
    <property type="match status" value="1"/>
</dbReference>
<dbReference type="AlphaFoldDB" id="A0AAD5MFB6"/>
<feature type="compositionally biased region" description="Acidic residues" evidence="1">
    <location>
        <begin position="89"/>
        <end position="100"/>
    </location>
</feature>
<dbReference type="PANTHER" id="PTHR31270">
    <property type="entry name" value="GLUTAMINYL-PEPTIDE CYCLOTRANSFERASE"/>
    <property type="match status" value="1"/>
</dbReference>
<evidence type="ECO:0000256" key="1">
    <source>
        <dbReference type="SAM" id="MobiDB-lite"/>
    </source>
</evidence>
<dbReference type="Pfam" id="PF05096">
    <property type="entry name" value="Glu_cyclase_2"/>
    <property type="match status" value="1"/>
</dbReference>
<organism evidence="3 4">
    <name type="scientific">Pythium insidiosum</name>
    <name type="common">Pythiosis disease agent</name>
    <dbReference type="NCBI Taxonomy" id="114742"/>
    <lineage>
        <taxon>Eukaryota</taxon>
        <taxon>Sar</taxon>
        <taxon>Stramenopiles</taxon>
        <taxon>Oomycota</taxon>
        <taxon>Peronosporomycetes</taxon>
        <taxon>Pythiales</taxon>
        <taxon>Pythiaceae</taxon>
        <taxon>Pythium</taxon>
    </lineage>
</organism>
<dbReference type="InterPro" id="IPR011044">
    <property type="entry name" value="Quino_amine_DH_bsu"/>
</dbReference>
<dbReference type="Proteomes" id="UP001209570">
    <property type="component" value="Unassembled WGS sequence"/>
</dbReference>
<keyword evidence="4" id="KW-1185">Reference proteome</keyword>
<dbReference type="Gene3D" id="2.130.10.10">
    <property type="entry name" value="YVTN repeat-like/Quinoprotein amine dehydrogenase"/>
    <property type="match status" value="1"/>
</dbReference>
<dbReference type="InterPro" id="IPR015943">
    <property type="entry name" value="WD40/YVTN_repeat-like_dom_sf"/>
</dbReference>
<dbReference type="InterPro" id="IPR007788">
    <property type="entry name" value="QCT"/>
</dbReference>
<reference evidence="3" key="1">
    <citation type="submission" date="2021-12" db="EMBL/GenBank/DDBJ databases">
        <title>Prjna785345.</title>
        <authorList>
            <person name="Rujirawat T."/>
            <person name="Krajaejun T."/>
        </authorList>
    </citation>
    <scope>NUCLEOTIDE SEQUENCE</scope>
    <source>
        <strain evidence="3">Pi057C3</strain>
    </source>
</reference>
<feature type="chain" id="PRO_5042295268" description="Glutamine cyclotransferase" evidence="2">
    <location>
        <begin position="23"/>
        <end position="314"/>
    </location>
</feature>
<feature type="region of interest" description="Disordered" evidence="1">
    <location>
        <begin position="77"/>
        <end position="100"/>
    </location>
</feature>
<accession>A0AAD5MFB6</accession>
<keyword evidence="2" id="KW-0732">Signal</keyword>
<dbReference type="PANTHER" id="PTHR31270:SF1">
    <property type="entry name" value="GLUTAMINYL-PEPTIDE CYCLOTRANSFERASE"/>
    <property type="match status" value="1"/>
</dbReference>
<protein>
    <recommendedName>
        <fullName evidence="5">Glutamine cyclotransferase</fullName>
    </recommendedName>
</protein>
<comment type="caution">
    <text evidence="3">The sequence shown here is derived from an EMBL/GenBank/DDBJ whole genome shotgun (WGS) entry which is preliminary data.</text>
</comment>
<evidence type="ECO:0008006" key="5">
    <source>
        <dbReference type="Google" id="ProtNLM"/>
    </source>
</evidence>
<evidence type="ECO:0000256" key="2">
    <source>
        <dbReference type="SAM" id="SignalP"/>
    </source>
</evidence>